<accession>A0A0D7WWB9</accession>
<name>A0A0D7WWB9_9BACL</name>
<evidence type="ECO:0000313" key="1">
    <source>
        <dbReference type="EMBL" id="KJD43028.1"/>
    </source>
</evidence>
<dbReference type="EMBL" id="JTHP01000071">
    <property type="protein sequence ID" value="KJD43028.1"/>
    <property type="molecule type" value="Genomic_DNA"/>
</dbReference>
<keyword evidence="2" id="KW-1185">Reference proteome</keyword>
<organism evidence="1 2">
    <name type="scientific">Paenibacillus terrae</name>
    <dbReference type="NCBI Taxonomy" id="159743"/>
    <lineage>
        <taxon>Bacteria</taxon>
        <taxon>Bacillati</taxon>
        <taxon>Bacillota</taxon>
        <taxon>Bacilli</taxon>
        <taxon>Bacillales</taxon>
        <taxon>Paenibacillaceae</taxon>
        <taxon>Paenibacillus</taxon>
    </lineage>
</organism>
<dbReference type="PATRIC" id="fig|159743.3.peg.5548"/>
<dbReference type="AlphaFoldDB" id="A0A0D7WWB9"/>
<proteinExistence type="predicted"/>
<reference evidence="1 2" key="1">
    <citation type="submission" date="2014-11" db="EMBL/GenBank/DDBJ databases">
        <title>Draft Genome Sequences of Paenibacillus polymyxa NRRL B-30509 and Paenibacillus terrae NRRL B-30644, Strains from a Poultry Environment that Produce Tridecaptin A and Paenicidins.</title>
        <authorList>
            <person name="van Belkum M.J."/>
            <person name="Lohans C.T."/>
            <person name="Vederas J.C."/>
        </authorList>
    </citation>
    <scope>NUCLEOTIDE SEQUENCE [LARGE SCALE GENOMIC DNA]</scope>
    <source>
        <strain evidence="1 2">NRRL B-30644</strain>
    </source>
</reference>
<dbReference type="Proteomes" id="UP000032534">
    <property type="component" value="Unassembled WGS sequence"/>
</dbReference>
<protein>
    <submittedName>
        <fullName evidence="1">Uncharacterized protein</fullName>
    </submittedName>
</protein>
<sequence length="61" mass="7096">MPFERILVLKKKQKQKKGILLPFKGPPKQPKKCKGCVWGRWDGVKQFCLKPSKCIKEEKPS</sequence>
<comment type="caution">
    <text evidence="1">The sequence shown here is derived from an EMBL/GenBank/DDBJ whole genome shotgun (WGS) entry which is preliminary data.</text>
</comment>
<evidence type="ECO:0000313" key="2">
    <source>
        <dbReference type="Proteomes" id="UP000032534"/>
    </source>
</evidence>
<gene>
    <name evidence="1" type="ORF">QD47_25045</name>
</gene>